<gene>
    <name evidence="1" type="ORF">CN984_11975</name>
</gene>
<dbReference type="Proteomes" id="UP000223777">
    <property type="component" value="Unassembled WGS sequence"/>
</dbReference>
<accession>A0A2A7FP92</accession>
<name>A0A2A7FP92_BACCE</name>
<organism evidence="1 2">
    <name type="scientific">Bacillus cereus</name>
    <dbReference type="NCBI Taxonomy" id="1396"/>
    <lineage>
        <taxon>Bacteria</taxon>
        <taxon>Bacillati</taxon>
        <taxon>Bacillota</taxon>
        <taxon>Bacilli</taxon>
        <taxon>Bacillales</taxon>
        <taxon>Bacillaceae</taxon>
        <taxon>Bacillus</taxon>
        <taxon>Bacillus cereus group</taxon>
    </lineage>
</organism>
<proteinExistence type="predicted"/>
<sequence>MKAYQVSDGEYSRIAFAETAGQARNFGMCEFGIDFIHVEVRRAKWADEYGSENQIPKWAYLLNGWWWECQCGHPQYDETAVVIEDMVYCEDCKPNEEE</sequence>
<dbReference type="RefSeq" id="WP_097883408.1">
    <property type="nucleotide sequence ID" value="NZ_NUIL01000015.1"/>
</dbReference>
<evidence type="ECO:0000313" key="1">
    <source>
        <dbReference type="EMBL" id="PGO29159.1"/>
    </source>
</evidence>
<reference evidence="1 2" key="1">
    <citation type="submission" date="2017-09" db="EMBL/GenBank/DDBJ databases">
        <title>Large-scale bioinformatics analysis of Bacillus genomes uncovers conserved roles of natural products in bacterial physiology.</title>
        <authorList>
            <consortium name="Agbiome Team Llc"/>
            <person name="Bleich R.M."/>
            <person name="Grubbs K.J."/>
            <person name="Santa Maria K.C."/>
            <person name="Allen S.E."/>
            <person name="Farag S."/>
            <person name="Shank E.A."/>
            <person name="Bowers A."/>
        </authorList>
    </citation>
    <scope>NUCLEOTIDE SEQUENCE [LARGE SCALE GENOMIC DNA]</scope>
    <source>
        <strain evidence="1 2">AFS050027</strain>
    </source>
</reference>
<dbReference type="AlphaFoldDB" id="A0A2A7FP92"/>
<comment type="caution">
    <text evidence="1">The sequence shown here is derived from an EMBL/GenBank/DDBJ whole genome shotgun (WGS) entry which is preliminary data.</text>
</comment>
<evidence type="ECO:0000313" key="2">
    <source>
        <dbReference type="Proteomes" id="UP000223777"/>
    </source>
</evidence>
<dbReference type="EMBL" id="NUIL01000015">
    <property type="protein sequence ID" value="PGO29159.1"/>
    <property type="molecule type" value="Genomic_DNA"/>
</dbReference>
<protein>
    <submittedName>
        <fullName evidence="1">Uncharacterized protein</fullName>
    </submittedName>
</protein>